<dbReference type="Pfam" id="PF00777">
    <property type="entry name" value="Glyco_transf_29"/>
    <property type="match status" value="1"/>
</dbReference>
<dbReference type="FunCoup" id="A0A7M7T4G4">
    <property type="interactions" value="25"/>
</dbReference>
<accession>A0A7M7T4G4</accession>
<evidence type="ECO:0000256" key="2">
    <source>
        <dbReference type="ARBA" id="ARBA00006003"/>
    </source>
</evidence>
<evidence type="ECO:0000256" key="13">
    <source>
        <dbReference type="ARBA" id="ARBA00023180"/>
    </source>
</evidence>
<dbReference type="CDD" id="cd23965">
    <property type="entry name" value="GT29_ST6GALNAC3_4_5_6"/>
    <property type="match status" value="1"/>
</dbReference>
<keyword evidence="8 17" id="KW-1133">Transmembrane helix</keyword>
<reference evidence="18" key="2">
    <citation type="submission" date="2021-01" db="UniProtKB">
        <authorList>
            <consortium name="EnsemblMetazoa"/>
        </authorList>
    </citation>
    <scope>IDENTIFICATION</scope>
</reference>
<keyword evidence="11 17" id="KW-0472">Membrane</keyword>
<dbReference type="InParanoid" id="A0A7M7T4G4"/>
<keyword evidence="13" id="KW-0325">Glycoprotein</keyword>
<keyword evidence="9" id="KW-0333">Golgi apparatus</keyword>
<dbReference type="GO" id="GO:0001574">
    <property type="term" value="P:ganglioside biosynthetic process"/>
    <property type="evidence" value="ECO:0000318"/>
    <property type="project" value="GO_Central"/>
</dbReference>
<evidence type="ECO:0000256" key="17">
    <source>
        <dbReference type="SAM" id="Phobius"/>
    </source>
</evidence>
<evidence type="ECO:0000313" key="18">
    <source>
        <dbReference type="EnsemblMetazoa" id="XP_030853198"/>
    </source>
</evidence>
<dbReference type="GO" id="GO:0001665">
    <property type="term" value="F:alpha-N-acetylgalactosaminide alpha-2,6-sialyltransferase activity"/>
    <property type="evidence" value="ECO:0000318"/>
    <property type="project" value="GO_Central"/>
</dbReference>
<feature type="disulfide bond" evidence="15">
    <location>
        <begin position="163"/>
        <end position="315"/>
    </location>
</feature>
<comment type="similarity">
    <text evidence="2">Belongs to the glycosyltransferase 29 family.</text>
</comment>
<evidence type="ECO:0000256" key="3">
    <source>
        <dbReference type="ARBA" id="ARBA00022676"/>
    </source>
</evidence>
<protein>
    <submittedName>
        <fullName evidence="18">Uncharacterized protein</fullName>
    </submittedName>
</protein>
<keyword evidence="6" id="KW-0735">Signal-anchor</keyword>
<evidence type="ECO:0000256" key="1">
    <source>
        <dbReference type="ARBA" id="ARBA00004323"/>
    </source>
</evidence>
<keyword evidence="5 17" id="KW-0812">Transmembrane</keyword>
<name>A0A7M7T4G4_STRPU</name>
<keyword evidence="10" id="KW-0443">Lipid metabolism</keyword>
<feature type="compositionally biased region" description="Polar residues" evidence="16">
    <location>
        <begin position="49"/>
        <end position="59"/>
    </location>
</feature>
<dbReference type="AlphaFoldDB" id="A0A7M7T4G4"/>
<evidence type="ECO:0000256" key="16">
    <source>
        <dbReference type="SAM" id="MobiDB-lite"/>
    </source>
</evidence>
<feature type="region of interest" description="Disordered" evidence="16">
    <location>
        <begin position="49"/>
        <end position="69"/>
    </location>
</feature>
<dbReference type="OrthoDB" id="10264956at2759"/>
<proteinExistence type="inferred from homology"/>
<dbReference type="GO" id="GO:0000139">
    <property type="term" value="C:Golgi membrane"/>
    <property type="evidence" value="ECO:0007669"/>
    <property type="project" value="UniProtKB-SubCell"/>
</dbReference>
<evidence type="ECO:0000256" key="12">
    <source>
        <dbReference type="ARBA" id="ARBA00023157"/>
    </source>
</evidence>
<evidence type="ECO:0000256" key="14">
    <source>
        <dbReference type="ARBA" id="ARBA00043744"/>
    </source>
</evidence>
<evidence type="ECO:0000256" key="7">
    <source>
        <dbReference type="ARBA" id="ARBA00022981"/>
    </source>
</evidence>
<sequence>MLNQRWTRQWVIFFGLCLPIFITSILYFNETPKLRVPKVVAIGLHQHPSQNNLTASTSHSTHDGRTPEPKPEAIKSDMFIFSKQFVNGNNVSIDSGGGRMKDAGNETVSMVINNGAMVVEDVPAKDPSKDHEEHVADPAVKDLSGYVSIVNAKNHLYVNCTKCAYVSSSGQLLGTNAGELIDSYPCVIRMNNAPTKGFEADVGSKTTVRVVAHSAIRQVHSRRSSLLKDPGQPRFLVVWGPEHQMKTDGKGGAYNVAASLSKEFSKDGIQVFVFSQRQVAYADRVFEIETGKNRISSGSWLSTGWFTMILSRGICEEITVFGMVTEDYCKKNPTSKVPYHYYQASGSKECSMYTSNEKAKKNGHRFMTEKSVFARWSKQWPWISFRYPDWSATK</sequence>
<keyword evidence="4" id="KW-0808">Transferase</keyword>
<dbReference type="PANTHER" id="PTHR45906:SF1">
    <property type="entry name" value="ALPHA-N-ACETYL-NEURAMINYL-2,3-BETA-GALACTOSYL-1, 3-N-ACETYL-GALACTOSAMINIDE ALPHA-2,6-SIALYLTRANSFERASE-LIKE"/>
    <property type="match status" value="1"/>
</dbReference>
<dbReference type="InterPro" id="IPR001675">
    <property type="entry name" value="Glyco_trans_29"/>
</dbReference>
<organism evidence="18 19">
    <name type="scientific">Strongylocentrotus purpuratus</name>
    <name type="common">Purple sea urchin</name>
    <dbReference type="NCBI Taxonomy" id="7668"/>
    <lineage>
        <taxon>Eukaryota</taxon>
        <taxon>Metazoa</taxon>
        <taxon>Echinodermata</taxon>
        <taxon>Eleutherozoa</taxon>
        <taxon>Echinozoa</taxon>
        <taxon>Echinoidea</taxon>
        <taxon>Euechinoidea</taxon>
        <taxon>Echinacea</taxon>
        <taxon>Camarodonta</taxon>
        <taxon>Echinidea</taxon>
        <taxon>Strongylocentrotidae</taxon>
        <taxon>Strongylocentrotus</taxon>
    </lineage>
</organism>
<comment type="catalytic activity">
    <reaction evidence="14">
        <text>a ganglioside GM1b (d18:1(4E)) + CMP-N-acetyl-beta-neuraminate = a ganglioside GD1alpha (d18:1(4E)) + CMP + H(+)</text>
        <dbReference type="Rhea" id="RHEA:41968"/>
        <dbReference type="ChEBI" id="CHEBI:15378"/>
        <dbReference type="ChEBI" id="CHEBI:57812"/>
        <dbReference type="ChEBI" id="CHEBI:60377"/>
        <dbReference type="ChEBI" id="CHEBI:78568"/>
        <dbReference type="ChEBI" id="CHEBI:78569"/>
    </reaction>
    <physiologicalReaction direction="left-to-right" evidence="14">
        <dbReference type="Rhea" id="RHEA:41969"/>
    </physiologicalReaction>
</comment>
<evidence type="ECO:0000256" key="8">
    <source>
        <dbReference type="ARBA" id="ARBA00022989"/>
    </source>
</evidence>
<keyword evidence="12" id="KW-1015">Disulfide bond</keyword>
<evidence type="ECO:0000256" key="11">
    <source>
        <dbReference type="ARBA" id="ARBA00023136"/>
    </source>
</evidence>
<evidence type="ECO:0000256" key="15">
    <source>
        <dbReference type="PIRSR" id="PIRSR005557-2"/>
    </source>
</evidence>
<evidence type="ECO:0000256" key="6">
    <source>
        <dbReference type="ARBA" id="ARBA00022968"/>
    </source>
</evidence>
<dbReference type="EnsemblMetazoa" id="XM_030997338">
    <property type="protein sequence ID" value="XP_030853198"/>
    <property type="gene ID" value="LOC574822"/>
</dbReference>
<evidence type="ECO:0000256" key="4">
    <source>
        <dbReference type="ARBA" id="ARBA00022679"/>
    </source>
</evidence>
<dbReference type="InterPro" id="IPR038578">
    <property type="entry name" value="GT29-like_sf"/>
</dbReference>
<dbReference type="OMA" id="PYHYYQA"/>
<feature type="transmembrane region" description="Helical" evidence="17">
    <location>
        <begin position="6"/>
        <end position="28"/>
    </location>
</feature>
<evidence type="ECO:0000256" key="10">
    <source>
        <dbReference type="ARBA" id="ARBA00023098"/>
    </source>
</evidence>
<dbReference type="Gene3D" id="3.90.1480.20">
    <property type="entry name" value="Glycosyl transferase family 29"/>
    <property type="match status" value="1"/>
</dbReference>
<keyword evidence="3" id="KW-0328">Glycosyltransferase</keyword>
<dbReference type="Proteomes" id="UP000007110">
    <property type="component" value="Unassembled WGS sequence"/>
</dbReference>
<evidence type="ECO:0000313" key="19">
    <source>
        <dbReference type="Proteomes" id="UP000007110"/>
    </source>
</evidence>
<keyword evidence="7" id="KW-0730">Sialic acid</keyword>
<dbReference type="PANTHER" id="PTHR45906">
    <property type="entry name" value="ALPHA-N-ACETYL-NEURAMINYL-2,3-BETA-GALACTOSYL-1, 3-N-ACETYL-GALACTOSAMINIDE ALPHA-2,6-SIALYLTRANSFERASE-LIKE"/>
    <property type="match status" value="1"/>
</dbReference>
<evidence type="ECO:0000256" key="9">
    <source>
        <dbReference type="ARBA" id="ARBA00023034"/>
    </source>
</evidence>
<dbReference type="KEGG" id="spu:574822"/>
<keyword evidence="19" id="KW-1185">Reference proteome</keyword>
<dbReference type="RefSeq" id="XP_030853198.1">
    <property type="nucleotide sequence ID" value="XM_030997338.1"/>
</dbReference>
<dbReference type="GeneID" id="574822"/>
<feature type="compositionally biased region" description="Basic and acidic residues" evidence="16">
    <location>
        <begin position="60"/>
        <end position="69"/>
    </location>
</feature>
<evidence type="ECO:0000256" key="5">
    <source>
        <dbReference type="ARBA" id="ARBA00022692"/>
    </source>
</evidence>
<comment type="subcellular location">
    <subcellularLocation>
        <location evidence="1">Golgi apparatus membrane</location>
        <topology evidence="1">Single-pass type II membrane protein</topology>
    </subcellularLocation>
</comment>
<reference evidence="19" key="1">
    <citation type="submission" date="2015-02" db="EMBL/GenBank/DDBJ databases">
        <title>Genome sequencing for Strongylocentrotus purpuratus.</title>
        <authorList>
            <person name="Murali S."/>
            <person name="Liu Y."/>
            <person name="Vee V."/>
            <person name="English A."/>
            <person name="Wang M."/>
            <person name="Skinner E."/>
            <person name="Han Y."/>
            <person name="Muzny D.M."/>
            <person name="Worley K.C."/>
            <person name="Gibbs R.A."/>
        </authorList>
    </citation>
    <scope>NUCLEOTIDE SEQUENCE</scope>
</reference>